<organism evidence="1 2">
    <name type="scientific">Halomonas llamarensis</name>
    <dbReference type="NCBI Taxonomy" id="2945104"/>
    <lineage>
        <taxon>Bacteria</taxon>
        <taxon>Pseudomonadati</taxon>
        <taxon>Pseudomonadota</taxon>
        <taxon>Gammaproteobacteria</taxon>
        <taxon>Oceanospirillales</taxon>
        <taxon>Halomonadaceae</taxon>
        <taxon>Halomonas</taxon>
    </lineage>
</organism>
<reference evidence="1" key="1">
    <citation type="submission" date="2022-05" db="EMBL/GenBank/DDBJ databases">
        <title>Halomonas geminus sp. nov. and Halomonas llamarensis sp. nov. isolated from high-altitude salars of the Atacama Desert.</title>
        <authorList>
            <person name="Hintersatz C."/>
            <person name="Rojas L.A."/>
            <person name="Wei T.-S."/>
            <person name="Kutschke S."/>
            <person name="Lehmann F."/>
            <person name="Jain R."/>
            <person name="Pollmann K."/>
        </authorList>
    </citation>
    <scope>NUCLEOTIDE SEQUENCE</scope>
    <source>
        <strain evidence="1">ATCHA</strain>
    </source>
</reference>
<dbReference type="Proteomes" id="UP001165308">
    <property type="component" value="Unassembled WGS sequence"/>
</dbReference>
<evidence type="ECO:0000313" key="1">
    <source>
        <dbReference type="EMBL" id="MCL7931324.1"/>
    </source>
</evidence>
<gene>
    <name evidence="1" type="ORF">M8006_15285</name>
</gene>
<comment type="caution">
    <text evidence="1">The sequence shown here is derived from an EMBL/GenBank/DDBJ whole genome shotgun (WGS) entry which is preliminary data.</text>
</comment>
<proteinExistence type="predicted"/>
<evidence type="ECO:0000313" key="2">
    <source>
        <dbReference type="Proteomes" id="UP001165308"/>
    </source>
</evidence>
<sequence length="69" mass="7700">MDDLVSPSAALPLYLKLSQYSILYFVNTFSGSSSSEFREIGSEMGPIAFADYSQILRMDPFAYLAHLLL</sequence>
<accession>A0ABT0SVK5</accession>
<name>A0ABT0SVK5_9GAMM</name>
<dbReference type="RefSeq" id="WP_250083722.1">
    <property type="nucleotide sequence ID" value="NZ_JAMJPJ010000035.1"/>
</dbReference>
<dbReference type="EMBL" id="JAMJPJ010000035">
    <property type="protein sequence ID" value="MCL7931324.1"/>
    <property type="molecule type" value="Genomic_DNA"/>
</dbReference>
<protein>
    <submittedName>
        <fullName evidence="1">Uncharacterized protein</fullName>
    </submittedName>
</protein>
<keyword evidence="2" id="KW-1185">Reference proteome</keyword>